<dbReference type="InterPro" id="IPR033138">
    <property type="entry name" value="Cu_oxidase_CS"/>
</dbReference>
<sequence length="194" mass="21440">MAITTERRRLAWLVALAPLAPLTSLGAWPLSARAHGSAHHGAGHGSGHGGHAAAALPPEQKPWGIAGDPRRVRRTIEIRMTDDMRFTPDRLTVREGETVRLRAVNRGRVMHEIVIGTPEELAAHAELMKRHPDMEHDEPYMAHVPPGQRGEIVWHFNRAGDFQFACLIPGHFEAGMVGHIRVEPAAGTDKERTR</sequence>
<comment type="subcellular location">
    <subcellularLocation>
        <location evidence="1">Periplasm</location>
    </subcellularLocation>
</comment>
<evidence type="ECO:0000313" key="7">
    <source>
        <dbReference type="EMBL" id="TSE28318.1"/>
    </source>
</evidence>
<dbReference type="InterPro" id="IPR008972">
    <property type="entry name" value="Cupredoxin"/>
</dbReference>
<evidence type="ECO:0000259" key="6">
    <source>
        <dbReference type="Pfam" id="PF00127"/>
    </source>
</evidence>
<dbReference type="PANTHER" id="PTHR38439">
    <property type="entry name" value="AURACYANIN-B"/>
    <property type="match status" value="1"/>
</dbReference>
<dbReference type="PANTHER" id="PTHR38439:SF3">
    <property type="entry name" value="COPPER-RESISTANT CUPROPROTEIN COPI"/>
    <property type="match status" value="1"/>
</dbReference>
<evidence type="ECO:0000256" key="5">
    <source>
        <dbReference type="SAM" id="MobiDB-lite"/>
    </source>
</evidence>
<dbReference type="EMBL" id="VJOM01000062">
    <property type="protein sequence ID" value="TSE28318.1"/>
    <property type="molecule type" value="Genomic_DNA"/>
</dbReference>
<accession>A0A554WXM7</accession>
<dbReference type="RefSeq" id="WP_143898619.1">
    <property type="nucleotide sequence ID" value="NZ_CP083911.1"/>
</dbReference>
<comment type="caution">
    <text evidence="7">The sequence shown here is derived from an EMBL/GenBank/DDBJ whole genome shotgun (WGS) entry which is preliminary data.</text>
</comment>
<gene>
    <name evidence="7" type="primary">petE_2</name>
    <name evidence="7" type="ORF">Ttaiw_02639</name>
</gene>
<dbReference type="OrthoDB" id="9816061at2"/>
<evidence type="ECO:0000256" key="3">
    <source>
        <dbReference type="ARBA" id="ARBA00022764"/>
    </source>
</evidence>
<feature type="region of interest" description="Disordered" evidence="5">
    <location>
        <begin position="35"/>
        <end position="66"/>
    </location>
</feature>
<dbReference type="SUPFAM" id="SSF49503">
    <property type="entry name" value="Cupredoxins"/>
    <property type="match status" value="1"/>
</dbReference>
<reference evidence="7 8" key="1">
    <citation type="submission" date="2019-07" db="EMBL/GenBank/DDBJ databases">
        <title>Tepidimonas taiwanensis I1-1 draft genome.</title>
        <authorList>
            <person name="Da Costa M.S."/>
            <person name="Froufe H.J.C."/>
            <person name="Egas C."/>
            <person name="Albuquerque L."/>
        </authorList>
    </citation>
    <scope>NUCLEOTIDE SEQUENCE [LARGE SCALE GENOMIC DNA]</scope>
    <source>
        <strain evidence="7 8">I1-1</strain>
    </source>
</reference>
<keyword evidence="4" id="KW-0186">Copper</keyword>
<keyword evidence="3" id="KW-0574">Periplasm</keyword>
<dbReference type="GO" id="GO:0042597">
    <property type="term" value="C:periplasmic space"/>
    <property type="evidence" value="ECO:0007669"/>
    <property type="project" value="UniProtKB-SubCell"/>
</dbReference>
<protein>
    <submittedName>
        <fullName evidence="7">Plastocyanin</fullName>
    </submittedName>
</protein>
<evidence type="ECO:0000256" key="2">
    <source>
        <dbReference type="ARBA" id="ARBA00022723"/>
    </source>
</evidence>
<dbReference type="STRING" id="307486.GCA_000807215_02373"/>
<dbReference type="GO" id="GO:0009055">
    <property type="term" value="F:electron transfer activity"/>
    <property type="evidence" value="ECO:0007669"/>
    <property type="project" value="InterPro"/>
</dbReference>
<organism evidence="7 8">
    <name type="scientific">Tepidimonas taiwanensis</name>
    <dbReference type="NCBI Taxonomy" id="307486"/>
    <lineage>
        <taxon>Bacteria</taxon>
        <taxon>Pseudomonadati</taxon>
        <taxon>Pseudomonadota</taxon>
        <taxon>Betaproteobacteria</taxon>
        <taxon>Burkholderiales</taxon>
        <taxon>Tepidimonas</taxon>
    </lineage>
</organism>
<dbReference type="Proteomes" id="UP000317763">
    <property type="component" value="Unassembled WGS sequence"/>
</dbReference>
<proteinExistence type="predicted"/>
<dbReference type="InterPro" id="IPR000923">
    <property type="entry name" value="BlueCu_1"/>
</dbReference>
<keyword evidence="2" id="KW-0479">Metal-binding</keyword>
<dbReference type="Gene3D" id="2.60.40.420">
    <property type="entry name" value="Cupredoxins - blue copper proteins"/>
    <property type="match status" value="1"/>
</dbReference>
<evidence type="ECO:0000256" key="1">
    <source>
        <dbReference type="ARBA" id="ARBA00004418"/>
    </source>
</evidence>
<dbReference type="InterPro" id="IPR050845">
    <property type="entry name" value="Cu-binding_ET"/>
</dbReference>
<evidence type="ECO:0000256" key="4">
    <source>
        <dbReference type="ARBA" id="ARBA00023008"/>
    </source>
</evidence>
<dbReference type="Pfam" id="PF00127">
    <property type="entry name" value="Copper-bind"/>
    <property type="match status" value="1"/>
</dbReference>
<keyword evidence="8" id="KW-1185">Reference proteome</keyword>
<feature type="domain" description="Blue (type 1) copper" evidence="6">
    <location>
        <begin position="81"/>
        <end position="183"/>
    </location>
</feature>
<name>A0A554WXM7_9BURK</name>
<dbReference type="PROSITE" id="PS00079">
    <property type="entry name" value="MULTICOPPER_OXIDASE1"/>
    <property type="match status" value="1"/>
</dbReference>
<evidence type="ECO:0000313" key="8">
    <source>
        <dbReference type="Proteomes" id="UP000317763"/>
    </source>
</evidence>
<dbReference type="AlphaFoldDB" id="A0A554WXM7"/>
<dbReference type="CDD" id="cd04211">
    <property type="entry name" value="Cupredoxin_like_2"/>
    <property type="match status" value="1"/>
</dbReference>
<dbReference type="GO" id="GO:0005507">
    <property type="term" value="F:copper ion binding"/>
    <property type="evidence" value="ECO:0007669"/>
    <property type="project" value="InterPro"/>
</dbReference>